<evidence type="ECO:0000313" key="2">
    <source>
        <dbReference type="EnsemblMetazoa" id="AMEC015257-PA"/>
    </source>
</evidence>
<reference evidence="2" key="2">
    <citation type="submission" date="2020-05" db="UniProtKB">
        <authorList>
            <consortium name="EnsemblMetazoa"/>
        </authorList>
    </citation>
    <scope>IDENTIFICATION</scope>
    <source>
        <strain evidence="2">CM1001059</strain>
    </source>
</reference>
<feature type="compositionally biased region" description="Basic and acidic residues" evidence="1">
    <location>
        <begin position="85"/>
        <end position="101"/>
    </location>
</feature>
<dbReference type="EnsemblMetazoa" id="AMEC015257-RA">
    <property type="protein sequence ID" value="AMEC015257-PA"/>
    <property type="gene ID" value="AMEC015257"/>
</dbReference>
<accession>A0A182U7E6</accession>
<dbReference type="VEuPathDB" id="VectorBase:AMEC015257"/>
<proteinExistence type="predicted"/>
<evidence type="ECO:0000313" key="3">
    <source>
        <dbReference type="Proteomes" id="UP000075902"/>
    </source>
</evidence>
<keyword evidence="3" id="KW-1185">Reference proteome</keyword>
<name>A0A182U7E6_9DIPT</name>
<sequence length="162" mass="17252">MLPSYHAVCADLPAPVQFLPTDGPALSAPVESWDHRASYDHPDANDYVHDHGPASAILLTATDCGYFAYRADTDHPDGPGNGPDTGHRTLDRGSDRDDNSGRGDFAPGPGPGLDRGSNDACNRPRTGCSWCDSSPRNSGYYAHDRLRGWTASGKAQGRDSKG</sequence>
<dbReference type="AlphaFoldDB" id="A0A182U7E6"/>
<reference evidence="3" key="1">
    <citation type="submission" date="2014-01" db="EMBL/GenBank/DDBJ databases">
        <title>The Genome Sequence of Anopheles melas CM1001059_A (V2).</title>
        <authorList>
            <consortium name="The Broad Institute Genomics Platform"/>
            <person name="Neafsey D.E."/>
            <person name="Besansky N."/>
            <person name="Howell P."/>
            <person name="Walton C."/>
            <person name="Young S.K."/>
            <person name="Zeng Q."/>
            <person name="Gargeya S."/>
            <person name="Fitzgerald M."/>
            <person name="Haas B."/>
            <person name="Abouelleil A."/>
            <person name="Allen A.W."/>
            <person name="Alvarado L."/>
            <person name="Arachchi H.M."/>
            <person name="Berlin A.M."/>
            <person name="Chapman S.B."/>
            <person name="Gainer-Dewar J."/>
            <person name="Goldberg J."/>
            <person name="Griggs A."/>
            <person name="Gujja S."/>
            <person name="Hansen M."/>
            <person name="Howarth C."/>
            <person name="Imamovic A."/>
            <person name="Ireland A."/>
            <person name="Larimer J."/>
            <person name="McCowan C."/>
            <person name="Murphy C."/>
            <person name="Pearson M."/>
            <person name="Poon T.W."/>
            <person name="Priest M."/>
            <person name="Roberts A."/>
            <person name="Saif S."/>
            <person name="Shea T."/>
            <person name="Sisk P."/>
            <person name="Sykes S."/>
            <person name="Wortman J."/>
            <person name="Nusbaum C."/>
            <person name="Birren B."/>
        </authorList>
    </citation>
    <scope>NUCLEOTIDE SEQUENCE [LARGE SCALE GENOMIC DNA]</scope>
    <source>
        <strain evidence="3">CM1001059</strain>
    </source>
</reference>
<dbReference type="Proteomes" id="UP000075902">
    <property type="component" value="Unassembled WGS sequence"/>
</dbReference>
<protein>
    <submittedName>
        <fullName evidence="2">Uncharacterized protein</fullName>
    </submittedName>
</protein>
<evidence type="ECO:0000256" key="1">
    <source>
        <dbReference type="SAM" id="MobiDB-lite"/>
    </source>
</evidence>
<organism evidence="2 3">
    <name type="scientific">Anopheles melas</name>
    <dbReference type="NCBI Taxonomy" id="34690"/>
    <lineage>
        <taxon>Eukaryota</taxon>
        <taxon>Metazoa</taxon>
        <taxon>Ecdysozoa</taxon>
        <taxon>Arthropoda</taxon>
        <taxon>Hexapoda</taxon>
        <taxon>Insecta</taxon>
        <taxon>Pterygota</taxon>
        <taxon>Neoptera</taxon>
        <taxon>Endopterygota</taxon>
        <taxon>Diptera</taxon>
        <taxon>Nematocera</taxon>
        <taxon>Culicoidea</taxon>
        <taxon>Culicidae</taxon>
        <taxon>Anophelinae</taxon>
        <taxon>Anopheles</taxon>
    </lineage>
</organism>
<feature type="region of interest" description="Disordered" evidence="1">
    <location>
        <begin position="70"/>
        <end position="162"/>
    </location>
</feature>